<reference evidence="2 3" key="1">
    <citation type="submission" date="2015-02" db="EMBL/GenBank/DDBJ databases">
        <title>Draft genome sequence of Kitasatospora griseola MF730-N6, a bafilomycin, terpentecin and satosporin producer.</title>
        <authorList>
            <person name="Arens J.C."/>
            <person name="Haltli B."/>
            <person name="Kerr R.G."/>
        </authorList>
    </citation>
    <scope>NUCLEOTIDE SEQUENCE [LARGE SCALE GENOMIC DNA]</scope>
    <source>
        <strain evidence="2 3">MF730-N6</strain>
    </source>
</reference>
<name>A0A0D0NDT8_KITGR</name>
<proteinExistence type="predicted"/>
<comment type="caution">
    <text evidence="2">The sequence shown here is derived from an EMBL/GenBank/DDBJ whole genome shotgun (WGS) entry which is preliminary data.</text>
</comment>
<accession>A0A0D0NDT8</accession>
<keyword evidence="3" id="KW-1185">Reference proteome</keyword>
<evidence type="ECO:0000313" key="3">
    <source>
        <dbReference type="Proteomes" id="UP000032066"/>
    </source>
</evidence>
<evidence type="ECO:0000313" key="2">
    <source>
        <dbReference type="EMBL" id="KIQ66395.1"/>
    </source>
</evidence>
<evidence type="ECO:0000256" key="1">
    <source>
        <dbReference type="SAM" id="MobiDB-lite"/>
    </source>
</evidence>
<dbReference type="Proteomes" id="UP000032066">
    <property type="component" value="Unassembled WGS sequence"/>
</dbReference>
<feature type="region of interest" description="Disordered" evidence="1">
    <location>
        <begin position="1"/>
        <end position="59"/>
    </location>
</feature>
<protein>
    <submittedName>
        <fullName evidence="2">Uncharacterized protein</fullName>
    </submittedName>
</protein>
<dbReference type="EMBL" id="JXZB01000001">
    <property type="protein sequence ID" value="KIQ66395.1"/>
    <property type="molecule type" value="Genomic_DNA"/>
</dbReference>
<gene>
    <name evidence="2" type="ORF">TR51_01860</name>
</gene>
<dbReference type="AlphaFoldDB" id="A0A0D0NDT8"/>
<sequence>MLGGPGLPSTAHLPTGSPTMAPEPLRTAGPIDGITAPRPDPPATFPVALWAKSPQHVRA</sequence>
<organism evidence="2 3">
    <name type="scientific">Kitasatospora griseola</name>
    <name type="common">Streptomyces griseolosporeus</name>
    <dbReference type="NCBI Taxonomy" id="2064"/>
    <lineage>
        <taxon>Bacteria</taxon>
        <taxon>Bacillati</taxon>
        <taxon>Actinomycetota</taxon>
        <taxon>Actinomycetes</taxon>
        <taxon>Kitasatosporales</taxon>
        <taxon>Streptomycetaceae</taxon>
        <taxon>Kitasatospora</taxon>
    </lineage>
</organism>